<dbReference type="InterPro" id="IPR016024">
    <property type="entry name" value="ARM-type_fold"/>
</dbReference>
<dbReference type="SUPFAM" id="SSF48371">
    <property type="entry name" value="ARM repeat"/>
    <property type="match status" value="1"/>
</dbReference>
<name>A0A1N6EGR0_9FLAO</name>
<organism evidence="1 2">
    <name type="scientific">Chryseobacterium scophthalmum</name>
    <dbReference type="NCBI Taxonomy" id="59733"/>
    <lineage>
        <taxon>Bacteria</taxon>
        <taxon>Pseudomonadati</taxon>
        <taxon>Bacteroidota</taxon>
        <taxon>Flavobacteriia</taxon>
        <taxon>Flavobacteriales</taxon>
        <taxon>Weeksellaceae</taxon>
        <taxon>Chryseobacterium group</taxon>
        <taxon>Chryseobacterium</taxon>
    </lineage>
</organism>
<dbReference type="Gene3D" id="1.10.1240.70">
    <property type="match status" value="1"/>
</dbReference>
<dbReference type="OrthoDB" id="9797162at2"/>
<reference evidence="2" key="1">
    <citation type="submission" date="2016-12" db="EMBL/GenBank/DDBJ databases">
        <authorList>
            <person name="Varghese N."/>
            <person name="Submissions S."/>
        </authorList>
    </citation>
    <scope>NUCLEOTIDE SEQUENCE [LARGE SCALE GENOMIC DNA]</scope>
    <source>
        <strain evidence="2">DSM 16779</strain>
    </source>
</reference>
<sequence length="199" mass="23229">MNELLENIVKIEHGFKHIIEAGSLLLKNDGTDHLPMAKRFIETNQVYQIRMLGVYMLGEISHTNPVALHILKNSIPKDKNWRVQEMLAKAFDSYCKHIGYEYALPEIESWINNENTNIKRAVTEGLRIWTSRDFFKQHPEIAIELISRNKLTDSEYLSKSIGNSLRDIRKKHPEAIGKETSKWDVNHHKIQFILKLINK</sequence>
<dbReference type="Proteomes" id="UP000184782">
    <property type="component" value="Unassembled WGS sequence"/>
</dbReference>
<evidence type="ECO:0000313" key="2">
    <source>
        <dbReference type="Proteomes" id="UP000184782"/>
    </source>
</evidence>
<dbReference type="STRING" id="59733.SAMN05421769_0342"/>
<gene>
    <name evidence="1" type="ORF">SAMN05421769_0342</name>
</gene>
<dbReference type="Pfam" id="PF08713">
    <property type="entry name" value="DNA_alkylation"/>
    <property type="match status" value="1"/>
</dbReference>
<accession>A0A1N6EGR0</accession>
<proteinExistence type="predicted"/>
<evidence type="ECO:0000313" key="1">
    <source>
        <dbReference type="EMBL" id="SIN82235.1"/>
    </source>
</evidence>
<keyword evidence="2" id="KW-1185">Reference proteome</keyword>
<dbReference type="RefSeq" id="WP_143747509.1">
    <property type="nucleotide sequence ID" value="NZ_FSRQ01000001.1"/>
</dbReference>
<protein>
    <submittedName>
        <fullName evidence="1">DNA alkylation repair enzyme</fullName>
    </submittedName>
</protein>
<dbReference type="EMBL" id="FSRQ01000001">
    <property type="protein sequence ID" value="SIN82235.1"/>
    <property type="molecule type" value="Genomic_DNA"/>
</dbReference>
<dbReference type="AlphaFoldDB" id="A0A1N6EGR0"/>
<dbReference type="InterPro" id="IPR014825">
    <property type="entry name" value="DNA_alkylation"/>
</dbReference>
<dbReference type="Gene3D" id="1.25.40.290">
    <property type="entry name" value="ARM repeat domains"/>
    <property type="match status" value="1"/>
</dbReference>